<dbReference type="PANTHER" id="PTHR45919">
    <property type="entry name" value="GDP-MAN:MAN(3)GLCNAC(2)-PP-DOL ALPHA-1,2-MANNOSYLTRANSFERASE"/>
    <property type="match status" value="1"/>
</dbReference>
<evidence type="ECO:0000256" key="8">
    <source>
        <dbReference type="ARBA" id="ARBA00022692"/>
    </source>
</evidence>
<organism evidence="17 18">
    <name type="scientific">Orchesella cincta</name>
    <name type="common">Springtail</name>
    <name type="synonym">Podura cincta</name>
    <dbReference type="NCBI Taxonomy" id="48709"/>
    <lineage>
        <taxon>Eukaryota</taxon>
        <taxon>Metazoa</taxon>
        <taxon>Ecdysozoa</taxon>
        <taxon>Arthropoda</taxon>
        <taxon>Hexapoda</taxon>
        <taxon>Collembola</taxon>
        <taxon>Entomobryomorpha</taxon>
        <taxon>Entomobryoidea</taxon>
        <taxon>Orchesellidae</taxon>
        <taxon>Orchesellinae</taxon>
        <taxon>Orchesella</taxon>
    </lineage>
</organism>
<dbReference type="GO" id="GO:0005789">
    <property type="term" value="C:endoplasmic reticulum membrane"/>
    <property type="evidence" value="ECO:0007669"/>
    <property type="project" value="UniProtKB-SubCell"/>
</dbReference>
<dbReference type="EMBL" id="LJIJ01000407">
    <property type="protein sequence ID" value="ODM97821.1"/>
    <property type="molecule type" value="Genomic_DNA"/>
</dbReference>
<dbReference type="OrthoDB" id="2276068at2759"/>
<evidence type="ECO:0000256" key="3">
    <source>
        <dbReference type="ARBA" id="ARBA00009481"/>
    </source>
</evidence>
<dbReference type="STRING" id="48709.A0A1D2MY13"/>
<dbReference type="SUPFAM" id="SSF53756">
    <property type="entry name" value="UDP-Glycosyltransferase/glycogen phosphorylase"/>
    <property type="match status" value="1"/>
</dbReference>
<gene>
    <name evidence="17" type="ORF">Ocin01_08858</name>
</gene>
<dbReference type="GO" id="GO:0004377">
    <property type="term" value="F:GDP-Man:Man(3)GlcNAc(2)-PP-Dol alpha-1,2-mannosyltransferase activity"/>
    <property type="evidence" value="ECO:0007669"/>
    <property type="project" value="UniProtKB-UniRule"/>
</dbReference>
<evidence type="ECO:0000259" key="16">
    <source>
        <dbReference type="Pfam" id="PF15924"/>
    </source>
</evidence>
<feature type="transmembrane region" description="Helical" evidence="14">
    <location>
        <begin position="6"/>
        <end position="24"/>
    </location>
</feature>
<comment type="pathway">
    <text evidence="2 14">Protein modification; protein glycosylation.</text>
</comment>
<evidence type="ECO:0000256" key="13">
    <source>
        <dbReference type="ARBA" id="ARBA00045128"/>
    </source>
</evidence>
<evidence type="ECO:0000256" key="4">
    <source>
        <dbReference type="ARBA" id="ARBA00012645"/>
    </source>
</evidence>
<keyword evidence="7 14" id="KW-0808">Transferase</keyword>
<dbReference type="Pfam" id="PF00534">
    <property type="entry name" value="Glycos_transf_1"/>
    <property type="match status" value="1"/>
</dbReference>
<keyword evidence="8 14" id="KW-0812">Transmembrane</keyword>
<evidence type="ECO:0000313" key="17">
    <source>
        <dbReference type="EMBL" id="ODM97821.1"/>
    </source>
</evidence>
<dbReference type="Pfam" id="PF15924">
    <property type="entry name" value="ALG11_N"/>
    <property type="match status" value="1"/>
</dbReference>
<protein>
    <recommendedName>
        <fullName evidence="5 14">GDP-Man:Man(3)GlcNAc(2)-PP-Dol alpha-1,2-mannosyltransferase</fullName>
        <ecNumber evidence="4 14">2.4.1.131</ecNumber>
    </recommendedName>
</protein>
<sequence>MLLFILLVTGILWVTSLGLIFLFLKQRIRKWKALQNGLEDRISIGLFHPFCNSGSGRERVLWVALKCLQTRYPDSQFVVYTGDTNASPEEVFASIKDRFNIVLPDSIELVYLHKRKWVEPINYKVFTLLGQSLGSMYLGLEALMKFVPDVYIDTSGYAFTLPLFKYLGNCRVGCYVHCPTITTDMLHRVSLYRSEQPYLHQQPRPTSSSNKFIMSTIRVLYNKFFSLLYRWAGNCSDVVMVNSSWTEEQIHQIWQCPSKTYKVFPPCDVQEFKSVSKKEDNDENSSIKIVSVAPFRPEKDHPLQIRTMYQLREILREDEWNRLRLVIVGSCRNQEDEARVQDMEDLCKHLSVEENVQFRVSISYEDLKHELSDALIGMHTTWNEQFGIGVVESMSAGLIMVANRSGGPLMDIIMEYDGSRNGFLATDENDYAEAIRTIILMTPESREVIREQATASVDRFSERQFTKAFLEAVQSLLR</sequence>
<evidence type="ECO:0000256" key="6">
    <source>
        <dbReference type="ARBA" id="ARBA00022676"/>
    </source>
</evidence>
<evidence type="ECO:0000256" key="10">
    <source>
        <dbReference type="ARBA" id="ARBA00022989"/>
    </source>
</evidence>
<dbReference type="Proteomes" id="UP000094527">
    <property type="component" value="Unassembled WGS sequence"/>
</dbReference>
<dbReference type="EC" id="2.4.1.131" evidence="4 14"/>
<comment type="caution">
    <text evidence="17">The sequence shown here is derived from an EMBL/GenBank/DDBJ whole genome shotgun (WGS) entry which is preliminary data.</text>
</comment>
<evidence type="ECO:0000259" key="15">
    <source>
        <dbReference type="Pfam" id="PF00534"/>
    </source>
</evidence>
<evidence type="ECO:0000313" key="18">
    <source>
        <dbReference type="Proteomes" id="UP000094527"/>
    </source>
</evidence>
<keyword evidence="18" id="KW-1185">Reference proteome</keyword>
<dbReference type="InterPro" id="IPR038013">
    <property type="entry name" value="ALG11"/>
</dbReference>
<keyword evidence="11 14" id="KW-0472">Membrane</keyword>
<evidence type="ECO:0000256" key="11">
    <source>
        <dbReference type="ARBA" id="ARBA00023136"/>
    </source>
</evidence>
<dbReference type="InterPro" id="IPR001296">
    <property type="entry name" value="Glyco_trans_1"/>
</dbReference>
<comment type="subcellular location">
    <subcellularLocation>
        <location evidence="1">Endoplasmic reticulum membrane</location>
        <topology evidence="1">Single-pass membrane protein</topology>
    </subcellularLocation>
</comment>
<evidence type="ECO:0000256" key="9">
    <source>
        <dbReference type="ARBA" id="ARBA00022824"/>
    </source>
</evidence>
<dbReference type="InterPro" id="IPR031814">
    <property type="entry name" value="ALG11_N"/>
</dbReference>
<reference evidence="17 18" key="1">
    <citation type="journal article" date="2016" name="Genome Biol. Evol.">
        <title>Gene Family Evolution Reflects Adaptation to Soil Environmental Stressors in the Genome of the Collembolan Orchesella cincta.</title>
        <authorList>
            <person name="Faddeeva-Vakhrusheva A."/>
            <person name="Derks M.F."/>
            <person name="Anvar S.Y."/>
            <person name="Agamennone V."/>
            <person name="Suring W."/>
            <person name="Smit S."/>
            <person name="van Straalen N.M."/>
            <person name="Roelofs D."/>
        </authorList>
    </citation>
    <scope>NUCLEOTIDE SEQUENCE [LARGE SCALE GENOMIC DNA]</scope>
    <source>
        <tissue evidence="17">Mixed pool</tissue>
    </source>
</reference>
<evidence type="ECO:0000256" key="5">
    <source>
        <dbReference type="ARBA" id="ARBA00022018"/>
    </source>
</evidence>
<evidence type="ECO:0000256" key="12">
    <source>
        <dbReference type="ARBA" id="ARBA00045065"/>
    </source>
</evidence>
<dbReference type="UniPathway" id="UPA00378"/>
<feature type="domain" description="Glycosyl transferase family 1" evidence="15">
    <location>
        <begin position="281"/>
        <end position="454"/>
    </location>
</feature>
<keyword evidence="6 14" id="KW-0328">Glycosyltransferase</keyword>
<dbReference type="GO" id="GO:0006487">
    <property type="term" value="P:protein N-linked glycosylation"/>
    <property type="evidence" value="ECO:0007669"/>
    <property type="project" value="TreeGrafter"/>
</dbReference>
<name>A0A1D2MY13_ORCCI</name>
<accession>A0A1D2MY13</accession>
<dbReference type="CDD" id="cd03806">
    <property type="entry name" value="GT4_ALG11-like"/>
    <property type="match status" value="1"/>
</dbReference>
<evidence type="ECO:0000256" key="2">
    <source>
        <dbReference type="ARBA" id="ARBA00004922"/>
    </source>
</evidence>
<comment type="function">
    <text evidence="13">GDP-Man:Man(3)GlcNAc(2)-PP-Dol alpha-1,2-mannosyltransferase that operates in the biosynthetic pathway of dolichol-linked oligosaccharides, the glycan precursors employed in protein asparagine (N)-glycosylation. The assembly of dolichol-linked oligosaccharides begins on the cytosolic side of the endoplasmic reticulum membrane and finishes in its lumen. The sequential addition of sugars to dolichol pyrophosphate produces dolichol-linked oligosaccharides containing fourteen sugars, including two GlcNAcs, nine mannoses and three glucoses. Once assembled, the oligosaccharide is transferred from the lipid to nascent proteins by oligosaccharyltransferases. Catalyzes, on the cytoplasmic face of the endoplasmic reticulum, the addition of the fourth and fifth mannose residues to the dolichol-linked oligosaccharide chain, to produce Man(5)GlcNAc(2)-PP-dolichol core oligosaccharide. Man(5)GlcNAc(2)-PP-dolichol is a substrate for ALG3, the following enzyme in the biosynthetic pathway.</text>
</comment>
<evidence type="ECO:0000256" key="1">
    <source>
        <dbReference type="ARBA" id="ARBA00004389"/>
    </source>
</evidence>
<proteinExistence type="inferred from homology"/>
<keyword evidence="9 14" id="KW-0256">Endoplasmic reticulum</keyword>
<dbReference type="PANTHER" id="PTHR45919:SF1">
    <property type="entry name" value="GDP-MAN:MAN(3)GLCNAC(2)-PP-DOL ALPHA-1,2-MANNOSYLTRANSFERASE"/>
    <property type="match status" value="1"/>
</dbReference>
<feature type="domain" description="ALG11 mannosyltransferase N-terminal" evidence="16">
    <location>
        <begin position="43"/>
        <end position="254"/>
    </location>
</feature>
<comment type="catalytic activity">
    <reaction evidence="12 14">
        <text>an alpha-D-Man-(1-&gt;3)-[alpha-D-Man-(1-&gt;6)]-beta-D-Man-(1-&gt;4)-beta-D-GlcNAc-(1-&gt;4)-alpha-D-GlcNAc-diphospho-di-trans,poly-cis-dolichol + 2 GDP-alpha-D-mannose = an alpha-D-Man-(1-&gt;2)-alpha-D-Man-(1-&gt;2)-alpha-D-Man-(1-&gt;3)-[alpha-D-Man-(1-&gt;6)]-beta-D-Man-(1-&gt;4)-beta-D-GlcNAc-(1-&gt;4)-alpha-D-GlcNAc-diphospho-di-trans,poly-cis-dolichol + 2 GDP + 2 H(+)</text>
        <dbReference type="Rhea" id="RHEA:29523"/>
        <dbReference type="Rhea" id="RHEA-COMP:19515"/>
        <dbReference type="Rhea" id="RHEA-COMP:19516"/>
        <dbReference type="ChEBI" id="CHEBI:15378"/>
        <dbReference type="ChEBI" id="CHEBI:57527"/>
        <dbReference type="ChEBI" id="CHEBI:58189"/>
        <dbReference type="ChEBI" id="CHEBI:132511"/>
        <dbReference type="ChEBI" id="CHEBI:132515"/>
        <dbReference type="EC" id="2.4.1.131"/>
    </reaction>
    <physiologicalReaction direction="left-to-right" evidence="12 14">
        <dbReference type="Rhea" id="RHEA:29524"/>
    </physiologicalReaction>
</comment>
<comment type="similarity">
    <text evidence="3 14">Belongs to the glycosyltransferase group 1 family. Glycosyltransferase 4 subfamily.</text>
</comment>
<keyword evidence="10 14" id="KW-1133">Transmembrane helix</keyword>
<dbReference type="Gene3D" id="3.40.50.2000">
    <property type="entry name" value="Glycogen Phosphorylase B"/>
    <property type="match status" value="1"/>
</dbReference>
<evidence type="ECO:0000256" key="7">
    <source>
        <dbReference type="ARBA" id="ARBA00022679"/>
    </source>
</evidence>
<dbReference type="OMA" id="IGIHAMW"/>
<dbReference type="AlphaFoldDB" id="A0A1D2MY13"/>
<evidence type="ECO:0000256" key="14">
    <source>
        <dbReference type="RuleBase" id="RU367051"/>
    </source>
</evidence>